<keyword evidence="2" id="KW-1133">Transmembrane helix</keyword>
<gene>
    <name evidence="3" type="ORF">P1J78_09980</name>
</gene>
<feature type="transmembrane region" description="Helical" evidence="2">
    <location>
        <begin position="163"/>
        <end position="182"/>
    </location>
</feature>
<protein>
    <submittedName>
        <fullName evidence="3">Uncharacterized protein</fullName>
    </submittedName>
</protein>
<dbReference type="RefSeq" id="WP_275567198.1">
    <property type="nucleotide sequence ID" value="NZ_JARGYC010000021.1"/>
</dbReference>
<name>A0AAE3T8T2_9RHOB</name>
<keyword evidence="2" id="KW-0472">Membrane</keyword>
<feature type="region of interest" description="Disordered" evidence="1">
    <location>
        <begin position="134"/>
        <end position="155"/>
    </location>
</feature>
<dbReference type="EMBL" id="JARGYC010000021">
    <property type="protein sequence ID" value="MDF0601058.1"/>
    <property type="molecule type" value="Genomic_DNA"/>
</dbReference>
<evidence type="ECO:0000313" key="3">
    <source>
        <dbReference type="EMBL" id="MDF0601058.1"/>
    </source>
</evidence>
<evidence type="ECO:0000256" key="1">
    <source>
        <dbReference type="SAM" id="MobiDB-lite"/>
    </source>
</evidence>
<organism evidence="3 4">
    <name type="scientific">Psychromarinibacter sediminicola</name>
    <dbReference type="NCBI Taxonomy" id="3033385"/>
    <lineage>
        <taxon>Bacteria</taxon>
        <taxon>Pseudomonadati</taxon>
        <taxon>Pseudomonadota</taxon>
        <taxon>Alphaproteobacteria</taxon>
        <taxon>Rhodobacterales</taxon>
        <taxon>Paracoccaceae</taxon>
        <taxon>Psychromarinibacter</taxon>
    </lineage>
</organism>
<dbReference type="Proteomes" id="UP001220964">
    <property type="component" value="Unassembled WGS sequence"/>
</dbReference>
<evidence type="ECO:0000313" key="4">
    <source>
        <dbReference type="Proteomes" id="UP001220964"/>
    </source>
</evidence>
<comment type="caution">
    <text evidence="3">The sequence shown here is derived from an EMBL/GenBank/DDBJ whole genome shotgun (WGS) entry which is preliminary data.</text>
</comment>
<evidence type="ECO:0000256" key="2">
    <source>
        <dbReference type="SAM" id="Phobius"/>
    </source>
</evidence>
<keyword evidence="4" id="KW-1185">Reference proteome</keyword>
<proteinExistence type="predicted"/>
<reference evidence="3" key="1">
    <citation type="submission" date="2023-03" db="EMBL/GenBank/DDBJ databases">
        <title>Multiphase analysis and comparison of six strains from genera Psychromarinibacter, Lutimaribacter, and Maritimibacter, including a novel species: Psychromarinibacter sediminicola sp. nov.</title>
        <authorList>
            <person name="Wang Y.-H."/>
            <person name="Ye M.-Q."/>
            <person name="Du Z.-J."/>
        </authorList>
    </citation>
    <scope>NUCLEOTIDE SEQUENCE</scope>
    <source>
        <strain evidence="3">C21-152</strain>
    </source>
</reference>
<accession>A0AAE3T8T2</accession>
<feature type="compositionally biased region" description="Low complexity" evidence="1">
    <location>
        <begin position="140"/>
        <end position="151"/>
    </location>
</feature>
<keyword evidence="2" id="KW-0812">Transmembrane</keyword>
<dbReference type="AlphaFoldDB" id="A0AAE3T8T2"/>
<sequence>MIDPLQIPAGEREVVRVFALDLSATEAEALAESPQSNGAPSPLAQLLGIDHLERDHVEIFPASDLTGVGLPGYLTEGLGIDEVDVEVDREKLEAETGYIVILHSRAFGGVKTRLTPETPLHLLGVYRLAQPATPGPMPKADAGAEAEPAAPLQSPPPRLPRTLALIVLLAAAVLALGLAYLFGGRGP</sequence>